<dbReference type="NCBIfam" id="TIGR03347">
    <property type="entry name" value="VI_chp_1"/>
    <property type="match status" value="1"/>
</dbReference>
<dbReference type="PANTHER" id="PTHR35564:SF3">
    <property type="entry name" value="TYPE VI SECRETION SYSTEM BASEPLATE SUBUNIT TSSG"/>
    <property type="match status" value="1"/>
</dbReference>
<proteinExistence type="predicted"/>
<dbReference type="AlphaFoldDB" id="A0A1H6NPQ9"/>
<evidence type="ECO:0000313" key="1">
    <source>
        <dbReference type="EMBL" id="SEI18084.1"/>
    </source>
</evidence>
<dbReference type="Proteomes" id="UP000182272">
    <property type="component" value="Chromosome I"/>
</dbReference>
<dbReference type="Pfam" id="PF06996">
    <property type="entry name" value="T6SS_TssG"/>
    <property type="match status" value="1"/>
</dbReference>
<dbReference type="PANTHER" id="PTHR35564">
    <property type="match status" value="1"/>
</dbReference>
<dbReference type="EMBL" id="LT629972">
    <property type="protein sequence ID" value="SEI18084.1"/>
    <property type="molecule type" value="Genomic_DNA"/>
</dbReference>
<accession>A0A1H6NPQ9</accession>
<name>A0A1H6NPQ9_9PSED</name>
<dbReference type="OrthoDB" id="1523296at2"/>
<dbReference type="InterPro" id="IPR010732">
    <property type="entry name" value="T6SS_TssG-like"/>
</dbReference>
<evidence type="ECO:0000313" key="2">
    <source>
        <dbReference type="Proteomes" id="UP000182272"/>
    </source>
</evidence>
<organism evidence="1 2">
    <name type="scientific">Pseudomonas asplenii</name>
    <dbReference type="NCBI Taxonomy" id="53407"/>
    <lineage>
        <taxon>Bacteria</taxon>
        <taxon>Pseudomonadati</taxon>
        <taxon>Pseudomonadota</taxon>
        <taxon>Gammaproteobacteria</taxon>
        <taxon>Pseudomonadales</taxon>
        <taxon>Pseudomonadaceae</taxon>
        <taxon>Pseudomonas</taxon>
    </lineage>
</organism>
<dbReference type="RefSeq" id="WP_019360615.1">
    <property type="nucleotide sequence ID" value="NZ_CP162519.1"/>
</dbReference>
<gene>
    <name evidence="1" type="ORF">SAMN05216581_3545</name>
</gene>
<protein>
    <submittedName>
        <fullName evidence="1">Type VI secretion system protein ImpH</fullName>
    </submittedName>
</protein>
<reference evidence="1 2" key="1">
    <citation type="submission" date="2016-10" db="EMBL/GenBank/DDBJ databases">
        <authorList>
            <person name="de Groot N.N."/>
        </authorList>
    </citation>
    <scope>NUCLEOTIDE SEQUENCE [LARGE SCALE GENOMIC DNA]</scope>
    <source>
        <strain evidence="1 2">LMG 2158</strain>
    </source>
</reference>
<sequence length="365" mass="39825">MERESQSAYSRLKASGLLDVLQGRVAEANLYRFCQLLEQALPGHPPLGSSASPSDDAVRFRPDPGMGFPGGELRVIEDDPDNPLAPVTVRTRLLGLYGVGSPLPTAYLDDIAQRREGHEALQAFLDIFNHRIFTQFYRIWRKSCYPATFEPGGSDPTSQCLLGLIGLGIPGTAERLPAPLSRFLALLGVMRLPTRNAEGIGALVKLLAPATRSRVTPHWPRRVPLAYPASLSAHRPVSLSQGAPLGPVGRDANSQLLLCLHTEDPLESRDWLPGGALHNDLLVLLRVYLGWRCTAKLQLSLPIRSLPTPWLGRSRALLGMTAILGSGGEHWQAAQDGLVTIDLGCYQGLRNNPKDRETQHVAYVP</sequence>